<feature type="compositionally biased region" description="Basic and acidic residues" evidence="1">
    <location>
        <begin position="36"/>
        <end position="62"/>
    </location>
</feature>
<evidence type="ECO:0000256" key="1">
    <source>
        <dbReference type="SAM" id="MobiDB-lite"/>
    </source>
</evidence>
<reference evidence="3 4" key="2">
    <citation type="submission" date="2020-08" db="EMBL/GenBank/DDBJ databases">
        <authorList>
            <person name="Partida-Martinez L."/>
            <person name="Huntemann M."/>
            <person name="Clum A."/>
            <person name="Wang J."/>
            <person name="Palaniappan K."/>
            <person name="Ritter S."/>
            <person name="Chen I.-M."/>
            <person name="Stamatis D."/>
            <person name="Reddy T."/>
            <person name="O'Malley R."/>
            <person name="Daum C."/>
            <person name="Shapiro N."/>
            <person name="Ivanova N."/>
            <person name="Kyrpides N."/>
            <person name="Woyke T."/>
        </authorList>
    </citation>
    <scope>NUCLEOTIDE SEQUENCE [LARGE SCALE GENOMIC DNA]</scope>
    <source>
        <strain evidence="3 4">RAS26</strain>
    </source>
</reference>
<gene>
    <name evidence="3" type="ORF">FHR80_000200</name>
</gene>
<organism evidence="3 4">
    <name type="scientific">Cellulomonas cellasea</name>
    <dbReference type="NCBI Taxonomy" id="43670"/>
    <lineage>
        <taxon>Bacteria</taxon>
        <taxon>Bacillati</taxon>
        <taxon>Actinomycetota</taxon>
        <taxon>Actinomycetes</taxon>
        <taxon>Micrococcales</taxon>
        <taxon>Cellulomonadaceae</taxon>
        <taxon>Cellulomonas</taxon>
    </lineage>
</organism>
<keyword evidence="2" id="KW-1133">Transmembrane helix</keyword>
<reference evidence="3 4" key="1">
    <citation type="submission" date="2020-08" db="EMBL/GenBank/DDBJ databases">
        <title>The Agave Microbiome: Exploring the role of microbial communities in plant adaptations to desert environments.</title>
        <authorList>
            <person name="Partida-Martinez L.P."/>
        </authorList>
    </citation>
    <scope>NUCLEOTIDE SEQUENCE [LARGE SCALE GENOMIC DNA]</scope>
    <source>
        <strain evidence="3 4">RAS26</strain>
    </source>
</reference>
<dbReference type="Proteomes" id="UP000518206">
    <property type="component" value="Unassembled WGS sequence"/>
</dbReference>
<feature type="transmembrane region" description="Helical" evidence="2">
    <location>
        <begin position="12"/>
        <end position="30"/>
    </location>
</feature>
<keyword evidence="2" id="KW-0472">Membrane</keyword>
<dbReference type="EMBL" id="JACHVX010000001">
    <property type="protein sequence ID" value="MBB2921306.1"/>
    <property type="molecule type" value="Genomic_DNA"/>
</dbReference>
<proteinExistence type="predicted"/>
<protein>
    <submittedName>
        <fullName evidence="3">Putative histidine transporter YuiF (NhaC family)</fullName>
    </submittedName>
</protein>
<keyword evidence="2" id="KW-0812">Transmembrane</keyword>
<evidence type="ECO:0000313" key="4">
    <source>
        <dbReference type="Proteomes" id="UP000518206"/>
    </source>
</evidence>
<evidence type="ECO:0000313" key="3">
    <source>
        <dbReference type="EMBL" id="MBB2921306.1"/>
    </source>
</evidence>
<name>A0A7W4UBV3_9CELL</name>
<sequence length="114" mass="13008">MTEVSTLELANVVLNAIIALATVATLVWAIRTTREELRSSVEDRQQRDQDRAQEREQDERRQASHVVAWVAQVVNYDELEDPGRHHLVAIGATRTVYLHNASSAPVYDVKVRFR</sequence>
<accession>A0A7W4UBV3</accession>
<feature type="region of interest" description="Disordered" evidence="1">
    <location>
        <begin position="36"/>
        <end position="64"/>
    </location>
</feature>
<dbReference type="AlphaFoldDB" id="A0A7W4UBV3"/>
<dbReference type="RefSeq" id="WP_183294346.1">
    <property type="nucleotide sequence ID" value="NZ_JACHVX010000001.1"/>
</dbReference>
<evidence type="ECO:0000256" key="2">
    <source>
        <dbReference type="SAM" id="Phobius"/>
    </source>
</evidence>
<comment type="caution">
    <text evidence="3">The sequence shown here is derived from an EMBL/GenBank/DDBJ whole genome shotgun (WGS) entry which is preliminary data.</text>
</comment>